<comment type="caution">
    <text evidence="1">The sequence shown here is derived from an EMBL/GenBank/DDBJ whole genome shotgun (WGS) entry which is preliminary data.</text>
</comment>
<evidence type="ECO:0000313" key="2">
    <source>
        <dbReference type="Proteomes" id="UP000245168"/>
    </source>
</evidence>
<keyword evidence="2" id="KW-1185">Reference proteome</keyword>
<dbReference type="Gene3D" id="3.30.470.20">
    <property type="entry name" value="ATP-grasp fold, B domain"/>
    <property type="match status" value="1"/>
</dbReference>
<dbReference type="AlphaFoldDB" id="A0A2U2BSH5"/>
<evidence type="ECO:0000313" key="1">
    <source>
        <dbReference type="EMBL" id="PWE16975.1"/>
    </source>
</evidence>
<organism evidence="1 2">
    <name type="scientific">Marinicauda salina</name>
    <dbReference type="NCBI Taxonomy" id="2135793"/>
    <lineage>
        <taxon>Bacteria</taxon>
        <taxon>Pseudomonadati</taxon>
        <taxon>Pseudomonadota</taxon>
        <taxon>Alphaproteobacteria</taxon>
        <taxon>Maricaulales</taxon>
        <taxon>Maricaulaceae</taxon>
        <taxon>Marinicauda</taxon>
    </lineage>
</organism>
<accession>A0A2U2BSH5</accession>
<protein>
    <recommendedName>
        <fullName evidence="3">ATP-grasp domain-containing protein</fullName>
    </recommendedName>
</protein>
<name>A0A2U2BSH5_9PROT</name>
<proteinExistence type="predicted"/>
<evidence type="ECO:0008006" key="3">
    <source>
        <dbReference type="Google" id="ProtNLM"/>
    </source>
</evidence>
<dbReference type="RefSeq" id="WP_109253199.1">
    <property type="nucleotide sequence ID" value="NZ_QEXV01000004.1"/>
</dbReference>
<sequence length="309" mass="34182">MTATAWWRDFEVRDGAMRVRKTGVTLPLGPGLAAEFLNWLIYHLRIEAARRDVRADGPRVWFAPDRPRPWYLVWPVVQLAGLRLADSPADADLAFFFEDATTGAPPEPAGLRVLNGGCGDVSKSHVAAVFESVSGRRLALDPGRARGPVVEKSEINGAHDGRIVTAPLAPRPERVYQRLVDAVADDGCVEDLRCPTIGGEIPLVFMKRRPAERRFENANTEVRLLETQAVFSPDEIAFLKRFLAAMRLDWGGVDVLRDRRDGALWIVDVNKTDMGPPIALPLRDKMTATRRLARALRGYADRLAAGDSA</sequence>
<gene>
    <name evidence="1" type="ORF">DDZ18_09715</name>
</gene>
<dbReference type="Proteomes" id="UP000245168">
    <property type="component" value="Unassembled WGS sequence"/>
</dbReference>
<dbReference type="OrthoDB" id="8453666at2"/>
<dbReference type="EMBL" id="QEXV01000004">
    <property type="protein sequence ID" value="PWE16975.1"/>
    <property type="molecule type" value="Genomic_DNA"/>
</dbReference>
<reference evidence="2" key="1">
    <citation type="submission" date="2018-05" db="EMBL/GenBank/DDBJ databases">
        <authorList>
            <person name="Liu B.-T."/>
        </authorList>
    </citation>
    <scope>NUCLEOTIDE SEQUENCE [LARGE SCALE GENOMIC DNA]</scope>
    <source>
        <strain evidence="2">WD6-1</strain>
    </source>
</reference>